<feature type="non-terminal residue" evidence="1">
    <location>
        <position position="306"/>
    </location>
</feature>
<keyword evidence="2" id="KW-1185">Reference proteome</keyword>
<dbReference type="Proteomes" id="UP000094527">
    <property type="component" value="Unassembled WGS sequence"/>
</dbReference>
<name>A0A1D2M8G5_ORCCI</name>
<evidence type="ECO:0000313" key="2">
    <source>
        <dbReference type="Proteomes" id="UP000094527"/>
    </source>
</evidence>
<dbReference type="InterPro" id="IPR032675">
    <property type="entry name" value="LRR_dom_sf"/>
</dbReference>
<proteinExistence type="predicted"/>
<accession>A0A1D2M8G5</accession>
<protein>
    <submittedName>
        <fullName evidence="1">Leucine-rich repeats and immunoglobulin-like domains protein 2</fullName>
    </submittedName>
</protein>
<organism evidence="1 2">
    <name type="scientific">Orchesella cincta</name>
    <name type="common">Springtail</name>
    <name type="synonym">Podura cincta</name>
    <dbReference type="NCBI Taxonomy" id="48709"/>
    <lineage>
        <taxon>Eukaryota</taxon>
        <taxon>Metazoa</taxon>
        <taxon>Ecdysozoa</taxon>
        <taxon>Arthropoda</taxon>
        <taxon>Hexapoda</taxon>
        <taxon>Collembola</taxon>
        <taxon>Entomobryomorpha</taxon>
        <taxon>Entomobryoidea</taxon>
        <taxon>Orchesellidae</taxon>
        <taxon>Orchesellinae</taxon>
        <taxon>Orchesella</taxon>
    </lineage>
</organism>
<dbReference type="Gene3D" id="3.80.10.10">
    <property type="entry name" value="Ribonuclease Inhibitor"/>
    <property type="match status" value="1"/>
</dbReference>
<comment type="caution">
    <text evidence="1">The sequence shown here is derived from an EMBL/GenBank/DDBJ whole genome shotgun (WGS) entry which is preliminary data.</text>
</comment>
<dbReference type="OrthoDB" id="8290136at2759"/>
<dbReference type="AlphaFoldDB" id="A0A1D2M8G5"/>
<dbReference type="EMBL" id="LJIJ01002823">
    <property type="protein sequence ID" value="ODM89194.1"/>
    <property type="molecule type" value="Genomic_DNA"/>
</dbReference>
<gene>
    <name evidence="1" type="ORF">Ocin01_17490</name>
</gene>
<evidence type="ECO:0000313" key="1">
    <source>
        <dbReference type="EMBL" id="ODM89194.1"/>
    </source>
</evidence>
<sequence length="306" mass="34602">MLVFIRHLILNSSVLEGLHCQLPSRRHEMFGIMEAGRPDVFQKLKSLSSISLNQEEMEMLSNNGINKLRSLSFTLYSGFRVPTIHPLLSSLGQTLESLEIDFVTLPRVPEPFPSGIDLVHIKHLTLKKFYGSIHFVSHMANIETLCLEDANLSVAFHDEASKFQYRSGLKSLKIFGGRGSTGRFLFPALYHEIVRFFPRLTKLRMEYFTDSTIKIIVEGLPDLEELDIPNGIYSDVILTGADDRNENAIEPNTQKCAEVLEKAECLADLKRLRKLVLQSPKITDIGVRHGLLSCFELRSLSVDTPM</sequence>
<dbReference type="SUPFAM" id="SSF52058">
    <property type="entry name" value="L domain-like"/>
    <property type="match status" value="1"/>
</dbReference>
<reference evidence="1 2" key="1">
    <citation type="journal article" date="2016" name="Genome Biol. Evol.">
        <title>Gene Family Evolution Reflects Adaptation to Soil Environmental Stressors in the Genome of the Collembolan Orchesella cincta.</title>
        <authorList>
            <person name="Faddeeva-Vakhrusheva A."/>
            <person name="Derks M.F."/>
            <person name="Anvar S.Y."/>
            <person name="Agamennone V."/>
            <person name="Suring W."/>
            <person name="Smit S."/>
            <person name="van Straalen N.M."/>
            <person name="Roelofs D."/>
        </authorList>
    </citation>
    <scope>NUCLEOTIDE SEQUENCE [LARGE SCALE GENOMIC DNA]</scope>
    <source>
        <tissue evidence="1">Mixed pool</tissue>
    </source>
</reference>